<dbReference type="GO" id="GO:0005524">
    <property type="term" value="F:ATP binding"/>
    <property type="evidence" value="ECO:0007669"/>
    <property type="project" value="UniProtKB-UniRule"/>
</dbReference>
<gene>
    <name evidence="9" type="ORF">C923_05566</name>
</gene>
<evidence type="ECO:0000256" key="1">
    <source>
        <dbReference type="ARBA" id="ARBA00022741"/>
    </source>
</evidence>
<evidence type="ECO:0000256" key="3">
    <source>
        <dbReference type="ARBA" id="ARBA00022840"/>
    </source>
</evidence>
<keyword evidence="4 5" id="KW-0694">RNA-binding</keyword>
<dbReference type="EC" id="3.6.4.13" evidence="5"/>
<name>W7JQG1_PLAFA</name>
<feature type="compositionally biased region" description="Basic residues" evidence="6">
    <location>
        <begin position="75"/>
        <end position="84"/>
    </location>
</feature>
<dbReference type="InterPro" id="IPR011545">
    <property type="entry name" value="DEAD/DEAH_box_helicase_dom"/>
</dbReference>
<dbReference type="PANTHER" id="PTHR24031">
    <property type="entry name" value="RNA HELICASE"/>
    <property type="match status" value="1"/>
</dbReference>
<dbReference type="PROSITE" id="PS51194">
    <property type="entry name" value="HELICASE_CTER"/>
    <property type="match status" value="1"/>
</dbReference>
<feature type="domain" description="Helicase ATP-binding" evidence="7">
    <location>
        <begin position="270"/>
        <end position="464"/>
    </location>
</feature>
<evidence type="ECO:0000313" key="9">
    <source>
        <dbReference type="EMBL" id="EWC73751.1"/>
    </source>
</evidence>
<evidence type="ECO:0000259" key="7">
    <source>
        <dbReference type="PROSITE" id="PS51192"/>
    </source>
</evidence>
<dbReference type="GO" id="GO:0003723">
    <property type="term" value="F:RNA binding"/>
    <property type="evidence" value="ECO:0007669"/>
    <property type="project" value="UniProtKB-UniRule"/>
</dbReference>
<dbReference type="AlphaFoldDB" id="W7JQG1"/>
<feature type="compositionally biased region" description="Polar residues" evidence="6">
    <location>
        <begin position="144"/>
        <end position="155"/>
    </location>
</feature>
<feature type="compositionally biased region" description="Low complexity" evidence="6">
    <location>
        <begin position="189"/>
        <end position="203"/>
    </location>
</feature>
<dbReference type="Gene3D" id="3.40.50.300">
    <property type="entry name" value="P-loop containing nucleotide triphosphate hydrolases"/>
    <property type="match status" value="2"/>
</dbReference>
<evidence type="ECO:0000259" key="8">
    <source>
        <dbReference type="PROSITE" id="PS51194"/>
    </source>
</evidence>
<keyword evidence="2 5" id="KW-0378">Hydrolase</keyword>
<dbReference type="SMART" id="SM00490">
    <property type="entry name" value="HELICc"/>
    <property type="match status" value="1"/>
</dbReference>
<evidence type="ECO:0000313" key="10">
    <source>
        <dbReference type="Proteomes" id="UP000030697"/>
    </source>
</evidence>
<sequence length="798" mass="94354">MKKKKKMKQTSNMNFKPLKIKPSLLKELKKEGLISIEEAEGNNVKILSADNLNSHNIHYGNKCKNVSKNNESKKKLSLKRKKDSTKRENQDDTTVGCISREDKKIKIEESLQNDRLEHFDINDNNFIEKRKRKRKRGKKKKKIINSNMQINTTDNNLKKEKDDEEEEEREQEREQENEEKRGEKKSTENVNISNINSSSNQNSNKKKELFDIERIIKNEEELEKDNNIKYKIHCNNWNNGGKIFILHSVMKSLFDNAFFKPTEIQSKTLEKSINDKNDIVVISKTGTGKTLTFCLPILNNILINKLKEYKKKLKNIQKFRCLILVPTRELALQILKHFNYINKYINLFISTIIGGLNLNKQKRILMKKPEILICTPGRLKYFLHLENPIKYIYQMKNIRYLVCDEIDKMIEISFMKDISYIAKHIYKSVGDKKKKLIQTFLLSATLSLTVQLQNDNMTKLLNSIIIRKDKSFIINLSNEQNVYNDNSNILPELLTLYIVKLNERDIVCKLFYLIKSYFSYDINNNNHNDHHDNNKWEHPQDTHQNDEINKIIIFVNTIKSAKQLNAIFKHLFLHNNLESSIPKKYRSNLYIKNKVNIYSIHSKQKLKERLENINKFSQQNHKAILFCTDVLSRGIDLDKCDLIIQLNCPISDITFVHRSGRTARNFKKGKCICFITETEIYKWKTSLEKVGINIQDLQELDYLKSINEEDYAKINKAIECANKMIEFQDKLILKKKDSLLKKLAREAELDDEDEEEEERRRNKFYSDSENEYEHLNNQTIYKNILHLKKELYNTLYKQ</sequence>
<dbReference type="SMART" id="SM00487">
    <property type="entry name" value="DEXDc"/>
    <property type="match status" value="1"/>
</dbReference>
<evidence type="ECO:0000256" key="4">
    <source>
        <dbReference type="ARBA" id="ARBA00022884"/>
    </source>
</evidence>
<keyword evidence="1 5" id="KW-0547">Nucleotide-binding</keyword>
<dbReference type="InterPro" id="IPR027417">
    <property type="entry name" value="P-loop_NTPase"/>
</dbReference>
<evidence type="ECO:0000256" key="2">
    <source>
        <dbReference type="ARBA" id="ARBA00022801"/>
    </source>
</evidence>
<accession>W7JQG1</accession>
<feature type="compositionally biased region" description="Basic residues" evidence="6">
    <location>
        <begin position="130"/>
        <end position="143"/>
    </location>
</feature>
<organism evidence="9 10">
    <name type="scientific">Plasmodium falciparum UGT5.1</name>
    <dbReference type="NCBI Taxonomy" id="1237627"/>
    <lineage>
        <taxon>Eukaryota</taxon>
        <taxon>Sar</taxon>
        <taxon>Alveolata</taxon>
        <taxon>Apicomplexa</taxon>
        <taxon>Aconoidasida</taxon>
        <taxon>Haemosporida</taxon>
        <taxon>Plasmodiidae</taxon>
        <taxon>Plasmodium</taxon>
        <taxon>Plasmodium (Laverania)</taxon>
    </lineage>
</organism>
<dbReference type="FunFam" id="3.40.50.300:FF:003391">
    <property type="entry name" value="ATP-dependent RNA helicase MAK5"/>
    <property type="match status" value="1"/>
</dbReference>
<proteinExistence type="inferred from homology"/>
<feature type="region of interest" description="Disordered" evidence="6">
    <location>
        <begin position="58"/>
        <end position="97"/>
    </location>
</feature>
<dbReference type="GO" id="GO:0003724">
    <property type="term" value="F:RNA helicase activity"/>
    <property type="evidence" value="ECO:0007669"/>
    <property type="project" value="UniProtKB-EC"/>
</dbReference>
<dbReference type="EMBL" id="KE124746">
    <property type="protein sequence ID" value="EWC73751.1"/>
    <property type="molecule type" value="Genomic_DNA"/>
</dbReference>
<protein>
    <recommendedName>
        <fullName evidence="5">ATP-dependent RNA helicase</fullName>
        <ecNumber evidence="5">3.6.4.13</ecNumber>
    </recommendedName>
</protein>
<keyword evidence="5" id="KW-0347">Helicase</keyword>
<feature type="region of interest" description="Disordered" evidence="6">
    <location>
        <begin position="130"/>
        <end position="204"/>
    </location>
</feature>
<dbReference type="FunFam" id="3.40.50.300:FF:002245">
    <property type="entry name" value="ATP-dependent RNA helicase MAK5"/>
    <property type="match status" value="1"/>
</dbReference>
<comment type="catalytic activity">
    <reaction evidence="5">
        <text>ATP + H2O = ADP + phosphate + H(+)</text>
        <dbReference type="Rhea" id="RHEA:13065"/>
        <dbReference type="ChEBI" id="CHEBI:15377"/>
        <dbReference type="ChEBI" id="CHEBI:15378"/>
        <dbReference type="ChEBI" id="CHEBI:30616"/>
        <dbReference type="ChEBI" id="CHEBI:43474"/>
        <dbReference type="ChEBI" id="CHEBI:456216"/>
        <dbReference type="EC" id="3.6.4.13"/>
    </reaction>
</comment>
<dbReference type="CDD" id="cd18787">
    <property type="entry name" value="SF2_C_DEAD"/>
    <property type="match status" value="1"/>
</dbReference>
<comment type="domain">
    <text evidence="5">The Q motif is unique to and characteristic of the DEAD box family of RNA helicases and controls ATP binding and hydrolysis.</text>
</comment>
<comment type="similarity">
    <text evidence="5">Belongs to the DEAD box helicase family.</text>
</comment>
<dbReference type="InterPro" id="IPR014001">
    <property type="entry name" value="Helicase_ATP-bd"/>
</dbReference>
<dbReference type="PROSITE" id="PS51192">
    <property type="entry name" value="HELICASE_ATP_BIND_1"/>
    <property type="match status" value="1"/>
</dbReference>
<evidence type="ECO:0000256" key="5">
    <source>
        <dbReference type="RuleBase" id="RU365068"/>
    </source>
</evidence>
<dbReference type="InterPro" id="IPR001650">
    <property type="entry name" value="Helicase_C-like"/>
</dbReference>
<feature type="compositionally biased region" description="Basic and acidic residues" evidence="6">
    <location>
        <begin position="170"/>
        <end position="187"/>
    </location>
</feature>
<dbReference type="SUPFAM" id="SSF52540">
    <property type="entry name" value="P-loop containing nucleoside triphosphate hydrolases"/>
    <property type="match status" value="2"/>
</dbReference>
<evidence type="ECO:0000256" key="6">
    <source>
        <dbReference type="SAM" id="MobiDB-lite"/>
    </source>
</evidence>
<feature type="domain" description="Helicase C-terminal" evidence="8">
    <location>
        <begin position="540"/>
        <end position="726"/>
    </location>
</feature>
<dbReference type="GO" id="GO:0016787">
    <property type="term" value="F:hydrolase activity"/>
    <property type="evidence" value="ECO:0007669"/>
    <property type="project" value="UniProtKB-KW"/>
</dbReference>
<comment type="function">
    <text evidence="5">RNA helicase.</text>
</comment>
<dbReference type="Pfam" id="PF00270">
    <property type="entry name" value="DEAD"/>
    <property type="match status" value="1"/>
</dbReference>
<dbReference type="Proteomes" id="UP000030697">
    <property type="component" value="Unassembled WGS sequence"/>
</dbReference>
<dbReference type="Pfam" id="PF00271">
    <property type="entry name" value="Helicase_C"/>
    <property type="match status" value="1"/>
</dbReference>
<reference evidence="9 10" key="1">
    <citation type="submission" date="2013-02" db="EMBL/GenBank/DDBJ databases">
        <title>The Genome Sequence of Plasmodium falciparum UGT5.1.</title>
        <authorList>
            <consortium name="The Broad Institute Genome Sequencing Platform"/>
            <consortium name="The Broad Institute Genome Sequencing Center for Infectious Disease"/>
            <person name="Neafsey D."/>
            <person name="Cheeseman I."/>
            <person name="Volkman S."/>
            <person name="Adams J."/>
            <person name="Walker B."/>
            <person name="Young S.K."/>
            <person name="Zeng Q."/>
            <person name="Gargeya S."/>
            <person name="Fitzgerald M."/>
            <person name="Haas B."/>
            <person name="Abouelleil A."/>
            <person name="Alvarado L."/>
            <person name="Arachchi H.M."/>
            <person name="Berlin A.M."/>
            <person name="Chapman S.B."/>
            <person name="Dewar J."/>
            <person name="Goldberg J."/>
            <person name="Griggs A."/>
            <person name="Gujja S."/>
            <person name="Hansen M."/>
            <person name="Howarth C."/>
            <person name="Imamovic A."/>
            <person name="Larimer J."/>
            <person name="McCowan C."/>
            <person name="Murphy C."/>
            <person name="Neiman D."/>
            <person name="Pearson M."/>
            <person name="Priest M."/>
            <person name="Roberts A."/>
            <person name="Saif S."/>
            <person name="Shea T."/>
            <person name="Sisk P."/>
            <person name="Sykes S."/>
            <person name="Wortman J."/>
            <person name="Nusbaum C."/>
            <person name="Birren B."/>
        </authorList>
    </citation>
    <scope>NUCLEOTIDE SEQUENCE [LARGE SCALE GENOMIC DNA]</scope>
    <source>
        <strain evidence="9 10">UGT5.1</strain>
    </source>
</reference>
<dbReference type="OrthoDB" id="4310724at2759"/>
<keyword evidence="3 5" id="KW-0067">ATP-binding</keyword>